<name>A0A6J4S823_9SPHN</name>
<dbReference type="Gene3D" id="3.30.420.150">
    <property type="entry name" value="Exopolyphosphatase. Domain 2"/>
    <property type="match status" value="1"/>
</dbReference>
<accession>A0A6J4S823</accession>
<dbReference type="PANTHER" id="PTHR30005">
    <property type="entry name" value="EXOPOLYPHOSPHATASE"/>
    <property type="match status" value="1"/>
</dbReference>
<feature type="domain" description="Exopolyphosphatase C-terminal" evidence="2">
    <location>
        <begin position="340"/>
        <end position="476"/>
    </location>
</feature>
<dbReference type="EC" id="3.6.1.11" evidence="3"/>
<dbReference type="EMBL" id="CADCVY010000016">
    <property type="protein sequence ID" value="CAA9491332.1"/>
    <property type="molecule type" value="Genomic_DNA"/>
</dbReference>
<evidence type="ECO:0000313" key="3">
    <source>
        <dbReference type="EMBL" id="CAA9491332.1"/>
    </source>
</evidence>
<reference evidence="3" key="1">
    <citation type="submission" date="2020-02" db="EMBL/GenBank/DDBJ databases">
        <authorList>
            <person name="Meier V. D."/>
        </authorList>
    </citation>
    <scope>NUCLEOTIDE SEQUENCE</scope>
    <source>
        <strain evidence="3">AVDCRST_MAG44</strain>
    </source>
</reference>
<dbReference type="AlphaFoldDB" id="A0A6J4S823"/>
<dbReference type="SUPFAM" id="SSF53067">
    <property type="entry name" value="Actin-like ATPase domain"/>
    <property type="match status" value="2"/>
</dbReference>
<dbReference type="Gene3D" id="1.10.3210.10">
    <property type="entry name" value="Hypothetical protein af1432"/>
    <property type="match status" value="1"/>
</dbReference>
<sequence>MAVGKTKPLAIIDIGSNSVRLVVYAGAQRIPAPIFNEKVLAGLGRSVGDTGAIAAENWDRALAALRRFKLLLKHMGVTQVRTLATAAVRDAANGAEFCAEIERIGLDCRVITAEEEAWLAGEGVLSAMPGADGIVGDLGGGSLELVPVRAGSAGRGTSLPLGVLRAGTGAAAEKRAAEMLRAALTDSGLAQRGAGRPFYMVGGSWRALARADMIATGFPLPVVQGYRMAPARAAELRRLAASKDPRTVKAIAPARLATTPVAAMLLSLLVDQLQPSDLVVSSFGIREGLLYSTLKGAARRRDPLIEGARDAGGADRRFGEHGDILDRWIAPLFDDEPAARRIRLAACLLADVAWQASPDFRADRGVEMALHGNWVGVTAPERVLIAQALSSSFGRDRLPDASLAQLCTPAELHRAEQWGAAIRLAQRLSGGVGSVLQDTRLEVADGAVVLAVPKKQAALASEPVLKRLERVAAALGCAAEVRAG</sequence>
<organism evidence="3">
    <name type="scientific">uncultured Sphingomonas sp</name>
    <dbReference type="NCBI Taxonomy" id="158754"/>
    <lineage>
        <taxon>Bacteria</taxon>
        <taxon>Pseudomonadati</taxon>
        <taxon>Pseudomonadota</taxon>
        <taxon>Alphaproteobacteria</taxon>
        <taxon>Sphingomonadales</taxon>
        <taxon>Sphingomonadaceae</taxon>
        <taxon>Sphingomonas</taxon>
        <taxon>environmental samples</taxon>
    </lineage>
</organism>
<gene>
    <name evidence="3" type="ORF">AVDCRST_MAG44-225</name>
</gene>
<dbReference type="GO" id="GO:0004309">
    <property type="term" value="F:exopolyphosphatase activity"/>
    <property type="evidence" value="ECO:0007669"/>
    <property type="project" value="UniProtKB-EC"/>
</dbReference>
<dbReference type="CDD" id="cd24052">
    <property type="entry name" value="ASKHA_NBD_HpPPX-GppA-like"/>
    <property type="match status" value="1"/>
</dbReference>
<dbReference type="Pfam" id="PF02541">
    <property type="entry name" value="Ppx-GppA"/>
    <property type="match status" value="1"/>
</dbReference>
<dbReference type="PANTHER" id="PTHR30005:SF0">
    <property type="entry name" value="RETROGRADE REGULATION PROTEIN 2"/>
    <property type="match status" value="1"/>
</dbReference>
<evidence type="ECO:0000259" key="2">
    <source>
        <dbReference type="Pfam" id="PF21697"/>
    </source>
</evidence>
<evidence type="ECO:0000259" key="1">
    <source>
        <dbReference type="Pfam" id="PF02541"/>
    </source>
</evidence>
<dbReference type="InterPro" id="IPR048951">
    <property type="entry name" value="Ppx_C"/>
</dbReference>
<dbReference type="InterPro" id="IPR003695">
    <property type="entry name" value="Ppx_GppA_N"/>
</dbReference>
<proteinExistence type="predicted"/>
<dbReference type="InterPro" id="IPR043129">
    <property type="entry name" value="ATPase_NBD"/>
</dbReference>
<keyword evidence="3" id="KW-0378">Hydrolase</keyword>
<dbReference type="Gene3D" id="3.30.420.40">
    <property type="match status" value="1"/>
</dbReference>
<dbReference type="SUPFAM" id="SSF109604">
    <property type="entry name" value="HD-domain/PDEase-like"/>
    <property type="match status" value="1"/>
</dbReference>
<feature type="domain" description="Ppx/GppA phosphatase N-terminal" evidence="1">
    <location>
        <begin position="25"/>
        <end position="295"/>
    </location>
</feature>
<dbReference type="Pfam" id="PF21697">
    <property type="entry name" value="Ppx_C"/>
    <property type="match status" value="1"/>
</dbReference>
<protein>
    <submittedName>
        <fullName evidence="3">Exopolyphosphatase</fullName>
        <ecNumber evidence="3">3.6.1.11</ecNumber>
    </submittedName>
</protein>
<dbReference type="InterPro" id="IPR050273">
    <property type="entry name" value="GppA/Ppx_hydrolase"/>
</dbReference>